<evidence type="ECO:0000313" key="3">
    <source>
        <dbReference type="Proteomes" id="UP000013827"/>
    </source>
</evidence>
<name>A0A0D3K701_EMIH1</name>
<dbReference type="InterPro" id="IPR011042">
    <property type="entry name" value="6-blade_b-propeller_TolB-like"/>
</dbReference>
<dbReference type="EnsemblProtists" id="EOD31536">
    <property type="protein sequence ID" value="EOD31536"/>
    <property type="gene ID" value="EMIHUDRAFT_231699"/>
</dbReference>
<dbReference type="SUPFAM" id="SSF54695">
    <property type="entry name" value="POZ domain"/>
    <property type="match status" value="1"/>
</dbReference>
<dbReference type="KEGG" id="ehx:EMIHUDRAFT_231699"/>
<dbReference type="SUPFAM" id="SSF75011">
    <property type="entry name" value="3-carboxy-cis,cis-mucoante lactonizing enzyme"/>
    <property type="match status" value="1"/>
</dbReference>
<dbReference type="eggNOG" id="KOG2177">
    <property type="taxonomic scope" value="Eukaryota"/>
</dbReference>
<dbReference type="InterPro" id="IPR000210">
    <property type="entry name" value="BTB/POZ_dom"/>
</dbReference>
<dbReference type="GeneID" id="17276809"/>
<dbReference type="RefSeq" id="XP_005783965.1">
    <property type="nucleotide sequence ID" value="XM_005783908.1"/>
</dbReference>
<evidence type="ECO:0000313" key="2">
    <source>
        <dbReference type="EnsemblProtists" id="EOD31536"/>
    </source>
</evidence>
<keyword evidence="3" id="KW-1185">Reference proteome</keyword>
<dbReference type="AlphaFoldDB" id="A0A0D3K701"/>
<dbReference type="STRING" id="2903.R1F851"/>
<accession>A0A0D3K701</accession>
<feature type="domain" description="BTB" evidence="1">
    <location>
        <begin position="406"/>
        <end position="507"/>
    </location>
</feature>
<dbReference type="Gene3D" id="3.30.710.10">
    <property type="entry name" value="Potassium Channel Kv1.1, Chain A"/>
    <property type="match status" value="1"/>
</dbReference>
<evidence type="ECO:0000259" key="1">
    <source>
        <dbReference type="Pfam" id="PF00651"/>
    </source>
</evidence>
<dbReference type="HOGENOM" id="CLU_035377_1_0_1"/>
<reference evidence="3" key="1">
    <citation type="journal article" date="2013" name="Nature">
        <title>Pan genome of the phytoplankton Emiliania underpins its global distribution.</title>
        <authorList>
            <person name="Read B.A."/>
            <person name="Kegel J."/>
            <person name="Klute M.J."/>
            <person name="Kuo A."/>
            <person name="Lefebvre S.C."/>
            <person name="Maumus F."/>
            <person name="Mayer C."/>
            <person name="Miller J."/>
            <person name="Monier A."/>
            <person name="Salamov A."/>
            <person name="Young J."/>
            <person name="Aguilar M."/>
            <person name="Claverie J.M."/>
            <person name="Frickenhaus S."/>
            <person name="Gonzalez K."/>
            <person name="Herman E.K."/>
            <person name="Lin Y.C."/>
            <person name="Napier J."/>
            <person name="Ogata H."/>
            <person name="Sarno A.F."/>
            <person name="Shmutz J."/>
            <person name="Schroeder D."/>
            <person name="de Vargas C."/>
            <person name="Verret F."/>
            <person name="von Dassow P."/>
            <person name="Valentin K."/>
            <person name="Van de Peer Y."/>
            <person name="Wheeler G."/>
            <person name="Dacks J.B."/>
            <person name="Delwiche C.F."/>
            <person name="Dyhrman S.T."/>
            <person name="Glockner G."/>
            <person name="John U."/>
            <person name="Richards T."/>
            <person name="Worden A.Z."/>
            <person name="Zhang X."/>
            <person name="Grigoriev I.V."/>
            <person name="Allen A.E."/>
            <person name="Bidle K."/>
            <person name="Borodovsky M."/>
            <person name="Bowler C."/>
            <person name="Brownlee C."/>
            <person name="Cock J.M."/>
            <person name="Elias M."/>
            <person name="Gladyshev V.N."/>
            <person name="Groth M."/>
            <person name="Guda C."/>
            <person name="Hadaegh A."/>
            <person name="Iglesias-Rodriguez M.D."/>
            <person name="Jenkins J."/>
            <person name="Jones B.M."/>
            <person name="Lawson T."/>
            <person name="Leese F."/>
            <person name="Lindquist E."/>
            <person name="Lobanov A."/>
            <person name="Lomsadze A."/>
            <person name="Malik S.B."/>
            <person name="Marsh M.E."/>
            <person name="Mackinder L."/>
            <person name="Mock T."/>
            <person name="Mueller-Roeber B."/>
            <person name="Pagarete A."/>
            <person name="Parker M."/>
            <person name="Probert I."/>
            <person name="Quesneville H."/>
            <person name="Raines C."/>
            <person name="Rensing S.A."/>
            <person name="Riano-Pachon D.M."/>
            <person name="Richier S."/>
            <person name="Rokitta S."/>
            <person name="Shiraiwa Y."/>
            <person name="Soanes D.M."/>
            <person name="van der Giezen M."/>
            <person name="Wahlund T.M."/>
            <person name="Williams B."/>
            <person name="Wilson W."/>
            <person name="Wolfe G."/>
            <person name="Wurch L.L."/>
        </authorList>
    </citation>
    <scope>NUCLEOTIDE SEQUENCE</scope>
</reference>
<dbReference type="Pfam" id="PF00651">
    <property type="entry name" value="BTB"/>
    <property type="match status" value="1"/>
</dbReference>
<dbReference type="PANTHER" id="PTHR46388:SF2">
    <property type="entry name" value="NHL REPEAT-CONTAINING PROTEIN 2"/>
    <property type="match status" value="1"/>
</dbReference>
<dbReference type="Gene3D" id="2.120.10.30">
    <property type="entry name" value="TolB, C-terminal domain"/>
    <property type="match status" value="2"/>
</dbReference>
<organism evidence="2 3">
    <name type="scientific">Emiliania huxleyi (strain CCMP1516)</name>
    <dbReference type="NCBI Taxonomy" id="280463"/>
    <lineage>
        <taxon>Eukaryota</taxon>
        <taxon>Haptista</taxon>
        <taxon>Haptophyta</taxon>
        <taxon>Prymnesiophyceae</taxon>
        <taxon>Isochrysidales</taxon>
        <taxon>Noelaerhabdaceae</taxon>
        <taxon>Emiliania</taxon>
    </lineage>
</organism>
<dbReference type="PaxDb" id="2903-EOD31536"/>
<reference evidence="2" key="2">
    <citation type="submission" date="2024-10" db="UniProtKB">
        <authorList>
            <consortium name="EnsemblProtists"/>
        </authorList>
    </citation>
    <scope>IDENTIFICATION</scope>
</reference>
<sequence length="541" mass="56556">MSRYPKTIKKSRLVFSDDASHDGGRLLGVFGGAVQPLLRAEGDAIVHSCRLLHAVSAMTGHGRHAEEGEAVPVAGGFEAPIFGARVVGQVTTLALEGEAGPLASLLRAVASDRAGGWYVSTKEGSLLHVSAAGRIRTVATCEDCRDIALSPDGSALFVADCDNHKIRRVEVATGTVSTLAGSGGEGDADGMADAAQFQDLYGVTSPDGSVLFVADFCKIRRVEVATGAVTALAGSGEGGDADGVGDAAQFNDIFGVTISPDGSALFVADFGNRKIRRVEVATGAVTTVAGSGAQGSADGVGGAAQFSRPATVAVSPDGSALFVADYSNRKIRRVEVATGVVTTLAGSGAGGSSDGVGREAQFDNPVCVAAPPPPPSFAPLVVAPSTFFADMKKMRGDPALPTGLVTFLLGDDEERIEHVSKNLLCVRSETEYYGKMFGIGMKERDAAEITVPKTDLASFTAFIDYLCTDQLDLGEGEGEQARRALVLRELAQMYQVPRLERLCSATRSTRSECYGKMFGIGMHWVWRRGPPEVLATSYNHR</sequence>
<dbReference type="InterPro" id="IPR011333">
    <property type="entry name" value="SKP1/BTB/POZ_sf"/>
</dbReference>
<dbReference type="Proteomes" id="UP000013827">
    <property type="component" value="Unassembled WGS sequence"/>
</dbReference>
<dbReference type="PANTHER" id="PTHR46388">
    <property type="entry name" value="NHL REPEAT-CONTAINING PROTEIN 2"/>
    <property type="match status" value="1"/>
</dbReference>
<protein>
    <recommendedName>
        <fullName evidence="1">BTB domain-containing protein</fullName>
    </recommendedName>
</protein>
<proteinExistence type="predicted"/>